<gene>
    <name evidence="1" type="ORF">AVDCRST_MAG36-131</name>
</gene>
<proteinExistence type="predicted"/>
<accession>A0A6J4KX39</accession>
<name>A0A6J4KX39_9ACTN</name>
<sequence>MPADPTVPAPYAALVDDAALFPPRSAPLEEAVAEHRVTRAAAAADLLGSFVVDDRRLPALLALLERDAHHGSDAPPAPLPVSVVVTGGAGAVEAAVRRATAASPEGPGVELRGVDVALRDLDDLAGNARRVTAAVRAVEGLGPGTAVCVELPLTHVPDPAASADWLTALDEVAAADLRVKLRTGGLEAAAFPSSAVLAAVVDAALDREVSFRCTAGLHHAVRHRAGDTGHEHHGFLNLLLGTAAAWDGAGRDEVVALLEERDPATVAGAARAAGTALTSARRWFTSFGCCAVDEPLTDLRELGLLARLP</sequence>
<organism evidence="1">
    <name type="scientific">uncultured Nocardioidaceae bacterium</name>
    <dbReference type="NCBI Taxonomy" id="253824"/>
    <lineage>
        <taxon>Bacteria</taxon>
        <taxon>Bacillati</taxon>
        <taxon>Actinomycetota</taxon>
        <taxon>Actinomycetes</taxon>
        <taxon>Propionibacteriales</taxon>
        <taxon>Nocardioidaceae</taxon>
        <taxon>environmental samples</taxon>
    </lineage>
</organism>
<reference evidence="1" key="1">
    <citation type="submission" date="2020-02" db="EMBL/GenBank/DDBJ databases">
        <authorList>
            <person name="Meier V. D."/>
        </authorList>
    </citation>
    <scope>NUCLEOTIDE SEQUENCE</scope>
    <source>
        <strain evidence="1">AVDCRST_MAG36</strain>
    </source>
</reference>
<dbReference type="AlphaFoldDB" id="A0A6J4KX39"/>
<protein>
    <recommendedName>
        <fullName evidence="2">Transaldolase</fullName>
    </recommendedName>
</protein>
<evidence type="ECO:0000313" key="1">
    <source>
        <dbReference type="EMBL" id="CAA9316260.1"/>
    </source>
</evidence>
<evidence type="ECO:0008006" key="2">
    <source>
        <dbReference type="Google" id="ProtNLM"/>
    </source>
</evidence>
<dbReference type="EMBL" id="CADCUH010000011">
    <property type="protein sequence ID" value="CAA9316260.1"/>
    <property type="molecule type" value="Genomic_DNA"/>
</dbReference>